<feature type="transmembrane region" description="Helical" evidence="1">
    <location>
        <begin position="164"/>
        <end position="182"/>
    </location>
</feature>
<evidence type="ECO:0000256" key="1">
    <source>
        <dbReference type="SAM" id="Phobius"/>
    </source>
</evidence>
<dbReference type="RefSeq" id="WP_269308209.1">
    <property type="nucleotide sequence ID" value="NZ_CP098242.1"/>
</dbReference>
<feature type="transmembrane region" description="Helical" evidence="1">
    <location>
        <begin position="80"/>
        <end position="100"/>
    </location>
</feature>
<evidence type="ECO:0000313" key="2">
    <source>
        <dbReference type="EMBL" id="WAW09216.1"/>
    </source>
</evidence>
<dbReference type="KEGG" id="ovb:NB640_07995"/>
<dbReference type="AlphaFoldDB" id="A0A9E9LU56"/>
<dbReference type="PANTHER" id="PTHR31303">
    <property type="entry name" value="CTP-DEPENDENT DIACYLGLYCEROL KINASE 1"/>
    <property type="match status" value="1"/>
</dbReference>
<dbReference type="PANTHER" id="PTHR31303:SF1">
    <property type="entry name" value="CTP-DEPENDENT DIACYLGLYCEROL KINASE 1"/>
    <property type="match status" value="1"/>
</dbReference>
<accession>A0A9E9LU56</accession>
<sequence length="211" mass="23542">MAKQISYRQELLRKLIHLSSLWMVVSLGILPRSWNVCLFAVLLFGQVMIEYGYYKKWPLLVSTYGRFFSRMLRESETGETFRLSGAPYVIAAALMVALLFERTISMVALSTMLIGDTCAALIGRKFGRHKINEGTKSIEGAIAFWISSAAVLAFFVNIYSQPPAFAIMGVFGLTVAMLAEIYEKQIKMDDNFSIPLAMGISLSLARFLPVG</sequence>
<proteinExistence type="predicted"/>
<dbReference type="EMBL" id="CP098242">
    <property type="protein sequence ID" value="WAW09216.1"/>
    <property type="molecule type" value="Genomic_DNA"/>
</dbReference>
<protein>
    <submittedName>
        <fullName evidence="2">SEC59/DGK1/VTE5 family protein</fullName>
    </submittedName>
</protein>
<gene>
    <name evidence="2" type="ORF">NB640_07995</name>
</gene>
<keyword evidence="1" id="KW-0812">Transmembrane</keyword>
<evidence type="ECO:0000313" key="3">
    <source>
        <dbReference type="Proteomes" id="UP001156215"/>
    </source>
</evidence>
<name>A0A9E9LU56_9BURK</name>
<feature type="transmembrane region" description="Helical" evidence="1">
    <location>
        <begin position="138"/>
        <end position="158"/>
    </location>
</feature>
<keyword evidence="3" id="KW-1185">Reference proteome</keyword>
<dbReference type="InterPro" id="IPR037997">
    <property type="entry name" value="Dgk1-like"/>
</dbReference>
<keyword evidence="1" id="KW-1133">Transmembrane helix</keyword>
<dbReference type="Proteomes" id="UP001156215">
    <property type="component" value="Chromosome"/>
</dbReference>
<organism evidence="2 3">
    <name type="scientific">Oxalobacter vibrioformis</name>
    <dbReference type="NCBI Taxonomy" id="933080"/>
    <lineage>
        <taxon>Bacteria</taxon>
        <taxon>Pseudomonadati</taxon>
        <taxon>Pseudomonadota</taxon>
        <taxon>Betaproteobacteria</taxon>
        <taxon>Burkholderiales</taxon>
        <taxon>Oxalobacteraceae</taxon>
        <taxon>Oxalobacter</taxon>
    </lineage>
</organism>
<keyword evidence="1" id="KW-0472">Membrane</keyword>
<dbReference type="GO" id="GO:0004143">
    <property type="term" value="F:ATP-dependent diacylglycerol kinase activity"/>
    <property type="evidence" value="ECO:0007669"/>
    <property type="project" value="InterPro"/>
</dbReference>
<reference evidence="2" key="1">
    <citation type="journal article" date="2022" name="Front. Microbiol.">
        <title>New perspectives on an old grouping: The genomic and phenotypic variability of Oxalobacter formigenes and the implications for calcium oxalate stone prevention.</title>
        <authorList>
            <person name="Chmiel J.A."/>
            <person name="Carr C."/>
            <person name="Stuivenberg G.A."/>
            <person name="Venema R."/>
            <person name="Chanyi R.M."/>
            <person name="Al K.F."/>
            <person name="Giguere D."/>
            <person name="Say H."/>
            <person name="Akouris P.P."/>
            <person name="Dominguez Romero S.A."/>
            <person name="Kwong A."/>
            <person name="Tai V."/>
            <person name="Koval S.F."/>
            <person name="Razvi H."/>
            <person name="Bjazevic J."/>
            <person name="Burton J.P."/>
        </authorList>
    </citation>
    <scope>NUCLEOTIDE SEQUENCE</scope>
    <source>
        <strain evidence="2">WoOx3</strain>
    </source>
</reference>